<sequence>MKRSNQQYQTIEVSTLDTLSHHIDREKIVLGISDEHNTIAIVFPIKDGKLFQILGDIRENIADAMTAGVREEVDDPDPLLLLSDENN</sequence>
<accession>A0ABR8GKZ8</accession>
<protein>
    <submittedName>
        <fullName evidence="1">Uncharacterized protein</fullName>
    </submittedName>
</protein>
<organism evidence="1 2">
    <name type="scientific">Scytonema hofmannii FACHB-248</name>
    <dbReference type="NCBI Taxonomy" id="1842502"/>
    <lineage>
        <taxon>Bacteria</taxon>
        <taxon>Bacillati</taxon>
        <taxon>Cyanobacteriota</taxon>
        <taxon>Cyanophyceae</taxon>
        <taxon>Nostocales</taxon>
        <taxon>Scytonemataceae</taxon>
        <taxon>Scytonema</taxon>
    </lineage>
</organism>
<comment type="caution">
    <text evidence="1">The sequence shown here is derived from an EMBL/GenBank/DDBJ whole genome shotgun (WGS) entry which is preliminary data.</text>
</comment>
<dbReference type="EMBL" id="JACJTA010000006">
    <property type="protein sequence ID" value="MBD2603833.1"/>
    <property type="molecule type" value="Genomic_DNA"/>
</dbReference>
<keyword evidence="2" id="KW-1185">Reference proteome</keyword>
<gene>
    <name evidence="1" type="ORF">H6G81_04615</name>
</gene>
<dbReference type="RefSeq" id="WP_038295542.1">
    <property type="nucleotide sequence ID" value="NZ_JACJTA010000006.1"/>
</dbReference>
<name>A0ABR8GKZ8_9CYAN</name>
<dbReference type="Proteomes" id="UP000660380">
    <property type="component" value="Unassembled WGS sequence"/>
</dbReference>
<proteinExistence type="predicted"/>
<evidence type="ECO:0000313" key="2">
    <source>
        <dbReference type="Proteomes" id="UP000660380"/>
    </source>
</evidence>
<evidence type="ECO:0000313" key="1">
    <source>
        <dbReference type="EMBL" id="MBD2603833.1"/>
    </source>
</evidence>
<reference evidence="1 2" key="1">
    <citation type="journal article" date="2020" name="ISME J.">
        <title>Comparative genomics reveals insights into cyanobacterial evolution and habitat adaptation.</title>
        <authorList>
            <person name="Chen M.Y."/>
            <person name="Teng W.K."/>
            <person name="Zhao L."/>
            <person name="Hu C.X."/>
            <person name="Zhou Y.K."/>
            <person name="Han B.P."/>
            <person name="Song L.R."/>
            <person name="Shu W.S."/>
        </authorList>
    </citation>
    <scope>NUCLEOTIDE SEQUENCE [LARGE SCALE GENOMIC DNA]</scope>
    <source>
        <strain evidence="1 2">FACHB-248</strain>
    </source>
</reference>